<organism evidence="3 4">
    <name type="scientific">Nocardiopsis coralli</name>
    <dbReference type="NCBI Taxonomy" id="2772213"/>
    <lineage>
        <taxon>Bacteria</taxon>
        <taxon>Bacillati</taxon>
        <taxon>Actinomycetota</taxon>
        <taxon>Actinomycetes</taxon>
        <taxon>Streptosporangiales</taxon>
        <taxon>Nocardiopsidaceae</taxon>
        <taxon>Nocardiopsis</taxon>
    </lineage>
</organism>
<gene>
    <name evidence="3" type="ORF">IDM40_13170</name>
</gene>
<evidence type="ECO:0000256" key="1">
    <source>
        <dbReference type="SAM" id="MobiDB-lite"/>
    </source>
</evidence>
<accession>A0ABR9P724</accession>
<dbReference type="Gene3D" id="3.40.50.360">
    <property type="match status" value="1"/>
</dbReference>
<protein>
    <submittedName>
        <fullName evidence="3">Flavodoxin family protein</fullName>
    </submittedName>
</protein>
<dbReference type="RefSeq" id="WP_193122282.1">
    <property type="nucleotide sequence ID" value="NZ_JADBGI010000010.1"/>
</dbReference>
<dbReference type="EMBL" id="JADBGI010000010">
    <property type="protein sequence ID" value="MBE2999652.1"/>
    <property type="molecule type" value="Genomic_DNA"/>
</dbReference>
<sequence>MDVLIVVETAFGNTRAVAQHAAEALTGAGPGVRVEVVTAADAPARLPENTGLLLVGGPTHDFTMSKPGTRSQATDKGATEVGAEGIREWIARVEPRTGLRTVTFDTAFEQKLSGSAAKAAAKALRKRGFDRAERGPSFHVGGREGPLREGEEERTAQWAAQLVHERV</sequence>
<dbReference type="PROSITE" id="PS50902">
    <property type="entry name" value="FLAVODOXIN_LIKE"/>
    <property type="match status" value="1"/>
</dbReference>
<comment type="caution">
    <text evidence="3">The sequence shown here is derived from an EMBL/GenBank/DDBJ whole genome shotgun (WGS) entry which is preliminary data.</text>
</comment>
<dbReference type="InterPro" id="IPR029039">
    <property type="entry name" value="Flavoprotein-like_sf"/>
</dbReference>
<feature type="domain" description="Flavodoxin-like" evidence="2">
    <location>
        <begin position="3"/>
        <end position="163"/>
    </location>
</feature>
<feature type="region of interest" description="Disordered" evidence="1">
    <location>
        <begin position="132"/>
        <end position="154"/>
    </location>
</feature>
<proteinExistence type="predicted"/>
<name>A0ABR9P724_9ACTN</name>
<dbReference type="Proteomes" id="UP000806528">
    <property type="component" value="Unassembled WGS sequence"/>
</dbReference>
<keyword evidence="4" id="KW-1185">Reference proteome</keyword>
<dbReference type="SUPFAM" id="SSF52218">
    <property type="entry name" value="Flavoproteins"/>
    <property type="match status" value="1"/>
</dbReference>
<evidence type="ECO:0000313" key="4">
    <source>
        <dbReference type="Proteomes" id="UP000806528"/>
    </source>
</evidence>
<evidence type="ECO:0000313" key="3">
    <source>
        <dbReference type="EMBL" id="MBE2999652.1"/>
    </source>
</evidence>
<reference evidence="3 4" key="1">
    <citation type="submission" date="2020-09" db="EMBL/GenBank/DDBJ databases">
        <title>Diversity and distribution of actinomycetes associated with coral in the coast of Hainan.</title>
        <authorList>
            <person name="Li F."/>
        </authorList>
    </citation>
    <scope>NUCLEOTIDE SEQUENCE [LARGE SCALE GENOMIC DNA]</scope>
    <source>
        <strain evidence="3 4">HNM0947</strain>
    </source>
</reference>
<dbReference type="InterPro" id="IPR008254">
    <property type="entry name" value="Flavodoxin/NO_synth"/>
</dbReference>
<evidence type="ECO:0000259" key="2">
    <source>
        <dbReference type="PROSITE" id="PS50902"/>
    </source>
</evidence>